<name>A0A542ZQ90_9ACTN</name>
<dbReference type="Pfam" id="PF07730">
    <property type="entry name" value="HisKA_3"/>
    <property type="match status" value="1"/>
</dbReference>
<gene>
    <name evidence="6" type="ORF">FB460_0154</name>
</gene>
<dbReference type="CDD" id="cd16917">
    <property type="entry name" value="HATPase_UhpB-NarQ-NarX-like"/>
    <property type="match status" value="1"/>
</dbReference>
<dbReference type="InterPro" id="IPR011712">
    <property type="entry name" value="Sig_transdc_His_kin_sub3_dim/P"/>
</dbReference>
<dbReference type="InterPro" id="IPR036890">
    <property type="entry name" value="HATPase_C_sf"/>
</dbReference>
<keyword evidence="4" id="KW-1133">Transmembrane helix</keyword>
<reference evidence="6 7" key="1">
    <citation type="submission" date="2019-06" db="EMBL/GenBank/DDBJ databases">
        <title>Sequencing the genomes of 1000 actinobacteria strains.</title>
        <authorList>
            <person name="Klenk H.-P."/>
        </authorList>
    </citation>
    <scope>NUCLEOTIDE SEQUENCE [LARGE SCALE GENOMIC DNA]</scope>
    <source>
        <strain evidence="6 7">DSM 8251</strain>
    </source>
</reference>
<evidence type="ECO:0000313" key="7">
    <source>
        <dbReference type="Proteomes" id="UP000316196"/>
    </source>
</evidence>
<evidence type="ECO:0000256" key="3">
    <source>
        <dbReference type="ARBA" id="ARBA00023012"/>
    </source>
</evidence>
<proteinExistence type="predicted"/>
<evidence type="ECO:0000256" key="1">
    <source>
        <dbReference type="ARBA" id="ARBA00022679"/>
    </source>
</evidence>
<evidence type="ECO:0000256" key="4">
    <source>
        <dbReference type="SAM" id="Phobius"/>
    </source>
</evidence>
<dbReference type="InterPro" id="IPR050482">
    <property type="entry name" value="Sensor_HK_TwoCompSys"/>
</dbReference>
<keyword evidence="4" id="KW-0472">Membrane</keyword>
<dbReference type="SUPFAM" id="SSF55874">
    <property type="entry name" value="ATPase domain of HSP90 chaperone/DNA topoisomerase II/histidine kinase"/>
    <property type="match status" value="1"/>
</dbReference>
<feature type="domain" description="Signal transduction histidine kinase subgroup 3 dimerisation and phosphoacceptor" evidence="5">
    <location>
        <begin position="184"/>
        <end position="249"/>
    </location>
</feature>
<feature type="transmembrane region" description="Helical" evidence="4">
    <location>
        <begin position="74"/>
        <end position="93"/>
    </location>
</feature>
<evidence type="ECO:0000259" key="5">
    <source>
        <dbReference type="Pfam" id="PF07730"/>
    </source>
</evidence>
<feature type="transmembrane region" description="Helical" evidence="4">
    <location>
        <begin position="146"/>
        <end position="165"/>
    </location>
</feature>
<protein>
    <submittedName>
        <fullName evidence="6">Two-component system sensor histidine kinase DesK</fullName>
    </submittedName>
</protein>
<keyword evidence="4" id="KW-0812">Transmembrane</keyword>
<dbReference type="PANTHER" id="PTHR24421:SF63">
    <property type="entry name" value="SENSOR HISTIDINE KINASE DESK"/>
    <property type="match status" value="1"/>
</dbReference>
<dbReference type="EMBL" id="VFOR01000001">
    <property type="protein sequence ID" value="TQL62380.1"/>
    <property type="molecule type" value="Genomic_DNA"/>
</dbReference>
<dbReference type="AlphaFoldDB" id="A0A542ZQ90"/>
<dbReference type="GO" id="GO:0016020">
    <property type="term" value="C:membrane"/>
    <property type="evidence" value="ECO:0007669"/>
    <property type="project" value="InterPro"/>
</dbReference>
<keyword evidence="1" id="KW-0808">Transferase</keyword>
<accession>A0A542ZQ90</accession>
<comment type="caution">
    <text evidence="6">The sequence shown here is derived from an EMBL/GenBank/DDBJ whole genome shotgun (WGS) entry which is preliminary data.</text>
</comment>
<keyword evidence="2 6" id="KW-0418">Kinase</keyword>
<evidence type="ECO:0000256" key="2">
    <source>
        <dbReference type="ARBA" id="ARBA00022777"/>
    </source>
</evidence>
<keyword evidence="3" id="KW-0902">Two-component regulatory system</keyword>
<feature type="transmembrane region" description="Helical" evidence="4">
    <location>
        <begin position="12"/>
        <end position="32"/>
    </location>
</feature>
<sequence length="363" mass="39404">MTRLSSWLRELGPLRAQLVWLLFAIIPAYFLIVEPAPLPATVLGWLGLLGHVVLFAIGLAMMSRIDLVDHGRKWVRPTATLMVLQMLATAAMTPALKVGALPMVTYIVATTVFLTPTVIAFVLTVLLVSISIVLAGLWFPLHEVTWAWLPLLWTSLALMVSRFAAGTEARATALQIELARAETREGVASDVHDLLGHSLSLITVKAELARRLVHSDPDAASRELTEITGLSREATDEVRATMQQLSAPDLARQLQLSRNGLESAGVEVTVSGSPEDVPESGRRLAAWVLREATTNVVRHAHAERCHITLTAHGVEIIDDGLGFDEAKETLGHGLRSMRSRARTLGARLTVTGDTGTHVVLEFA</sequence>
<dbReference type="Gene3D" id="3.30.565.10">
    <property type="entry name" value="Histidine kinase-like ATPase, C-terminal domain"/>
    <property type="match status" value="1"/>
</dbReference>
<dbReference type="PANTHER" id="PTHR24421">
    <property type="entry name" value="NITRATE/NITRITE SENSOR PROTEIN NARX-RELATED"/>
    <property type="match status" value="1"/>
</dbReference>
<dbReference type="GO" id="GO:0046983">
    <property type="term" value="F:protein dimerization activity"/>
    <property type="evidence" value="ECO:0007669"/>
    <property type="project" value="InterPro"/>
</dbReference>
<dbReference type="Proteomes" id="UP000316196">
    <property type="component" value="Unassembled WGS sequence"/>
</dbReference>
<feature type="transmembrane region" description="Helical" evidence="4">
    <location>
        <begin position="38"/>
        <end position="62"/>
    </location>
</feature>
<feature type="transmembrane region" description="Helical" evidence="4">
    <location>
        <begin position="113"/>
        <end position="139"/>
    </location>
</feature>
<evidence type="ECO:0000313" key="6">
    <source>
        <dbReference type="EMBL" id="TQL62380.1"/>
    </source>
</evidence>
<organism evidence="6 7">
    <name type="scientific">Propioniferax innocua</name>
    <dbReference type="NCBI Taxonomy" id="1753"/>
    <lineage>
        <taxon>Bacteria</taxon>
        <taxon>Bacillati</taxon>
        <taxon>Actinomycetota</taxon>
        <taxon>Actinomycetes</taxon>
        <taxon>Propionibacteriales</taxon>
        <taxon>Propionibacteriaceae</taxon>
        <taxon>Propioniferax</taxon>
    </lineage>
</organism>
<dbReference type="Gene3D" id="1.20.5.1930">
    <property type="match status" value="1"/>
</dbReference>
<keyword evidence="7" id="KW-1185">Reference proteome</keyword>
<dbReference type="GO" id="GO:0000155">
    <property type="term" value="F:phosphorelay sensor kinase activity"/>
    <property type="evidence" value="ECO:0007669"/>
    <property type="project" value="InterPro"/>
</dbReference>